<gene>
    <name evidence="1" type="ORF">NDI38_04305</name>
</gene>
<reference evidence="1 2" key="1">
    <citation type="submission" date="2022-04" db="EMBL/GenBank/DDBJ databases">
        <title>Positive selection, recombination, and allopatry shape intraspecific diversity of widespread and dominant cyanobacteria.</title>
        <authorList>
            <person name="Wei J."/>
            <person name="Shu W."/>
            <person name="Hu C."/>
        </authorList>
    </citation>
    <scope>NUCLEOTIDE SEQUENCE [LARGE SCALE GENOMIC DNA]</scope>
    <source>
        <strain evidence="1 2">AS-A4</strain>
    </source>
</reference>
<evidence type="ECO:0000313" key="2">
    <source>
        <dbReference type="Proteomes" id="UP001476950"/>
    </source>
</evidence>
<dbReference type="Gene3D" id="2.60.120.200">
    <property type="match status" value="1"/>
</dbReference>
<dbReference type="InterPro" id="IPR013320">
    <property type="entry name" value="ConA-like_dom_sf"/>
</dbReference>
<accession>A0ABV0KEI8</accession>
<organism evidence="1 2">
    <name type="scientific">Stenomitos frigidus AS-A4</name>
    <dbReference type="NCBI Taxonomy" id="2933935"/>
    <lineage>
        <taxon>Bacteria</taxon>
        <taxon>Bacillati</taxon>
        <taxon>Cyanobacteriota</taxon>
        <taxon>Cyanophyceae</taxon>
        <taxon>Leptolyngbyales</taxon>
        <taxon>Leptolyngbyaceae</taxon>
        <taxon>Stenomitos</taxon>
    </lineage>
</organism>
<comment type="caution">
    <text evidence="1">The sequence shown here is derived from an EMBL/GenBank/DDBJ whole genome shotgun (WGS) entry which is preliminary data.</text>
</comment>
<dbReference type="EMBL" id="JAMPLM010000002">
    <property type="protein sequence ID" value="MEP1057649.1"/>
    <property type="molecule type" value="Genomic_DNA"/>
</dbReference>
<name>A0ABV0KEI8_9CYAN</name>
<keyword evidence="2" id="KW-1185">Reference proteome</keyword>
<evidence type="ECO:0000313" key="1">
    <source>
        <dbReference type="EMBL" id="MEP1057649.1"/>
    </source>
</evidence>
<protein>
    <submittedName>
        <fullName evidence="1">Uncharacterized protein</fullName>
    </submittedName>
</protein>
<proteinExistence type="predicted"/>
<dbReference type="SUPFAM" id="SSF49899">
    <property type="entry name" value="Concanavalin A-like lectins/glucanases"/>
    <property type="match status" value="1"/>
</dbReference>
<dbReference type="Proteomes" id="UP001476950">
    <property type="component" value="Unassembled WGS sequence"/>
</dbReference>
<sequence>MIHQGVLGAIAASVQVAAPAPGGGTTILELLFNGANGSTVFTDTSSYNRTVTGFGAAQISTLQSVSGGSSLKLNGDPDYLQFAWNYPLIGDFSIEVGLYVTGYSPGDAPGTSEIFSIVSDTPAVDLLLEVEQSLGNQVRFSLRDGNAGTVYFDFYSNTGLTLSTWTRVRFEVVGLVATIYFNGLANGTAPVTGNGRIQSLTIGRVGRLFAQGITARGYTGFIDNLTVTDLE</sequence>